<keyword evidence="2" id="KW-1133">Transmembrane helix</keyword>
<accession>Q6MKI6</accession>
<evidence type="ECO:0000256" key="1">
    <source>
        <dbReference type="ARBA" id="ARBA00022801"/>
    </source>
</evidence>
<dbReference type="SMART" id="SM00304">
    <property type="entry name" value="HAMP"/>
    <property type="match status" value="1"/>
</dbReference>
<evidence type="ECO:0000259" key="3">
    <source>
        <dbReference type="PROSITE" id="PS50885"/>
    </source>
</evidence>
<keyword evidence="1" id="KW-0378">Hydrolase</keyword>
<reference evidence="4 5" key="1">
    <citation type="journal article" date="2004" name="Science">
        <title>A predator unmasked: life cycle of Bdellovibrio bacteriovorus from a genomic perspective.</title>
        <authorList>
            <person name="Rendulic S."/>
            <person name="Jagtap P."/>
            <person name="Rosinus A."/>
            <person name="Eppinger M."/>
            <person name="Baar C."/>
            <person name="Lanz C."/>
            <person name="Keller H."/>
            <person name="Lambert C."/>
            <person name="Evans K.J."/>
            <person name="Goesmann A."/>
            <person name="Meyer F."/>
            <person name="Sockett R.E."/>
            <person name="Schuster S.C."/>
        </authorList>
    </citation>
    <scope>NUCLEOTIDE SEQUENCE [LARGE SCALE GENOMIC DNA]</scope>
    <source>
        <strain evidence="5">ATCC 15356 / DSM 50701 / NCIMB 9529 / HD100</strain>
    </source>
</reference>
<dbReference type="InterPro" id="IPR003660">
    <property type="entry name" value="HAMP_dom"/>
</dbReference>
<dbReference type="GO" id="GO:0016020">
    <property type="term" value="C:membrane"/>
    <property type="evidence" value="ECO:0007669"/>
    <property type="project" value="InterPro"/>
</dbReference>
<dbReference type="EMBL" id="BX842652">
    <property type="protein sequence ID" value="CAE80221.1"/>
    <property type="molecule type" value="Genomic_DNA"/>
</dbReference>
<dbReference type="Gene3D" id="6.10.340.10">
    <property type="match status" value="1"/>
</dbReference>
<feature type="transmembrane region" description="Helical" evidence="2">
    <location>
        <begin position="282"/>
        <end position="300"/>
    </location>
</feature>
<organism evidence="4 5">
    <name type="scientific">Bdellovibrio bacteriovorus (strain ATCC 15356 / DSM 50701 / NCIMB 9529 / HD100)</name>
    <dbReference type="NCBI Taxonomy" id="264462"/>
    <lineage>
        <taxon>Bacteria</taxon>
        <taxon>Pseudomonadati</taxon>
        <taxon>Bdellovibrionota</taxon>
        <taxon>Bdellovibrionia</taxon>
        <taxon>Bdellovibrionales</taxon>
        <taxon>Pseudobdellovibrionaceae</taxon>
        <taxon>Bdellovibrio</taxon>
    </lineage>
</organism>
<dbReference type="eggNOG" id="COG2972">
    <property type="taxonomic scope" value="Bacteria"/>
</dbReference>
<dbReference type="HOGENOM" id="CLU_469031_0_0_7"/>
<dbReference type="Gene3D" id="3.60.40.10">
    <property type="entry name" value="PPM-type phosphatase domain"/>
    <property type="match status" value="1"/>
</dbReference>
<dbReference type="KEGG" id="bba:Bd2404"/>
<keyword evidence="2" id="KW-0812">Transmembrane</keyword>
<dbReference type="PANTHER" id="PTHR43156:SF2">
    <property type="entry name" value="STAGE II SPORULATION PROTEIN E"/>
    <property type="match status" value="1"/>
</dbReference>
<evidence type="ECO:0000313" key="5">
    <source>
        <dbReference type="Proteomes" id="UP000008080"/>
    </source>
</evidence>
<dbReference type="GO" id="GO:0016791">
    <property type="term" value="F:phosphatase activity"/>
    <property type="evidence" value="ECO:0007669"/>
    <property type="project" value="TreeGrafter"/>
</dbReference>
<dbReference type="InterPro" id="IPR001932">
    <property type="entry name" value="PPM-type_phosphatase-like_dom"/>
</dbReference>
<evidence type="ECO:0000256" key="2">
    <source>
        <dbReference type="SAM" id="Phobius"/>
    </source>
</evidence>
<dbReference type="STRING" id="264462.Bd2404"/>
<dbReference type="SUPFAM" id="SSF158472">
    <property type="entry name" value="HAMP domain-like"/>
    <property type="match status" value="1"/>
</dbReference>
<dbReference type="CDD" id="cd18774">
    <property type="entry name" value="PDC2_HK_sensor"/>
    <property type="match status" value="1"/>
</dbReference>
<proteinExistence type="predicted"/>
<name>Q6MKI6_BDEBA</name>
<dbReference type="GO" id="GO:0007165">
    <property type="term" value="P:signal transduction"/>
    <property type="evidence" value="ECO:0007669"/>
    <property type="project" value="InterPro"/>
</dbReference>
<dbReference type="Pfam" id="PF00672">
    <property type="entry name" value="HAMP"/>
    <property type="match status" value="1"/>
</dbReference>
<dbReference type="InterPro" id="IPR036457">
    <property type="entry name" value="PPM-type-like_dom_sf"/>
</dbReference>
<dbReference type="Proteomes" id="UP000008080">
    <property type="component" value="Chromosome"/>
</dbReference>
<dbReference type="PANTHER" id="PTHR43156">
    <property type="entry name" value="STAGE II SPORULATION PROTEIN E-RELATED"/>
    <property type="match status" value="1"/>
</dbReference>
<protein>
    <submittedName>
        <fullName evidence="4">Sigma factor sigB regulation protein rsbU</fullName>
    </submittedName>
</protein>
<dbReference type="eggNOG" id="COG2208">
    <property type="taxonomic scope" value="Bacteria"/>
</dbReference>
<evidence type="ECO:0000313" key="4">
    <source>
        <dbReference type="EMBL" id="CAE80221.1"/>
    </source>
</evidence>
<dbReference type="Pfam" id="PF07228">
    <property type="entry name" value="SpoIIE"/>
    <property type="match status" value="1"/>
</dbReference>
<dbReference type="CDD" id="cd06225">
    <property type="entry name" value="HAMP"/>
    <property type="match status" value="1"/>
</dbReference>
<gene>
    <name evidence="4" type="primary">rsbU</name>
    <name evidence="4" type="ordered locus">Bd2404</name>
</gene>
<dbReference type="SMART" id="SM00331">
    <property type="entry name" value="PP2C_SIG"/>
    <property type="match status" value="1"/>
</dbReference>
<dbReference type="PROSITE" id="PS50885">
    <property type="entry name" value="HAMP"/>
    <property type="match status" value="1"/>
</dbReference>
<sequence>MKKRGLSIRYKILLLLTSLPLITLTVYLVLALKIFEDDKIAYVFDSSSSMSGTMAAQIKTQLNAVLGTTKPIFQDYLSQQKFSSVGESIFQNEFNLEAIVVFKPSATGAYEKAAVLEKVPSQTDGVLSSLQAQMSGYFAEVEAARRVVKVPFSDDRVFIMEKVSDETNTRNTVFLVIVKMSEASEMFRAAMSQKMYLISSDGTVLFGPDGMPGQKLQSTVSPQFLEGTNKQIAQGAETDRAVDGKELLVSFSRAGFGDLIVVTTVEKEKALGAVQILIRKSLIFFGILISVTVILSLFASSGLTQALTQLFDATKKVAEGDFNIRVDVKSNDEVGSLADNFNIIAAEVSRLLDQTAEKARMESELQTAKTVQETLFPETQAKIGPLSIAGYYEPASECGGDWWHYCQIGNKIFLWIGDATGHGAPAALITSAAKSASTIIERLNITPAKALELLNRSIYDVSKGRIMMTFFLASFDLDTGELAYCNASHEAPFLMKKNEGGTLKKKDLVPLNEVNNPRLGQSRDSVYEQTTIQVEPGDLVFFYTDGIPDIQNPGKEAWGEREFIKALIAANKDFPGVNDSVERFAMSFQAHRQGAPLIDDVTFFVVKNEGLS</sequence>
<dbReference type="InterPro" id="IPR052016">
    <property type="entry name" value="Bact_Sigma-Reg"/>
</dbReference>
<dbReference type="AlphaFoldDB" id="Q6MKI6"/>
<feature type="domain" description="HAMP" evidence="3">
    <location>
        <begin position="301"/>
        <end position="353"/>
    </location>
</feature>
<keyword evidence="5" id="KW-1185">Reference proteome</keyword>
<keyword evidence="2" id="KW-0472">Membrane</keyword>